<keyword evidence="2" id="KW-1185">Reference proteome</keyword>
<dbReference type="Gramene" id="evm.model.06.394">
    <property type="protein sequence ID" value="cds.evm.model.06.394"/>
    <property type="gene ID" value="evm.TU.06.394"/>
</dbReference>
<organism evidence="1 2">
    <name type="scientific">Cannabis sativa</name>
    <name type="common">Hemp</name>
    <name type="synonym">Marijuana</name>
    <dbReference type="NCBI Taxonomy" id="3483"/>
    <lineage>
        <taxon>Eukaryota</taxon>
        <taxon>Viridiplantae</taxon>
        <taxon>Streptophyta</taxon>
        <taxon>Embryophyta</taxon>
        <taxon>Tracheophyta</taxon>
        <taxon>Spermatophyta</taxon>
        <taxon>Magnoliopsida</taxon>
        <taxon>eudicotyledons</taxon>
        <taxon>Gunneridae</taxon>
        <taxon>Pentapetalae</taxon>
        <taxon>rosids</taxon>
        <taxon>fabids</taxon>
        <taxon>Rosales</taxon>
        <taxon>Cannabaceae</taxon>
        <taxon>Cannabis</taxon>
    </lineage>
</organism>
<proteinExistence type="predicted"/>
<reference evidence="1" key="2">
    <citation type="submission" date="2021-03" db="UniProtKB">
        <authorList>
            <consortium name="EnsemblPlants"/>
        </authorList>
    </citation>
    <scope>IDENTIFICATION</scope>
</reference>
<reference evidence="1" key="1">
    <citation type="submission" date="2018-11" db="EMBL/GenBank/DDBJ databases">
        <authorList>
            <person name="Grassa J C."/>
        </authorList>
    </citation>
    <scope>NUCLEOTIDE SEQUENCE [LARGE SCALE GENOMIC DNA]</scope>
</reference>
<accession>A0A803PY74</accession>
<dbReference type="EMBL" id="UZAU01000561">
    <property type="status" value="NOT_ANNOTATED_CDS"/>
    <property type="molecule type" value="Genomic_DNA"/>
</dbReference>
<dbReference type="AlphaFoldDB" id="A0A803PY74"/>
<protein>
    <submittedName>
        <fullName evidence="1">Uncharacterized protein</fullName>
    </submittedName>
</protein>
<evidence type="ECO:0000313" key="1">
    <source>
        <dbReference type="EnsemblPlants" id="cds.evm.model.06.394"/>
    </source>
</evidence>
<name>A0A803PY74_CANSA</name>
<sequence length="117" mass="13912">MKLKIEKKGGYIIISHLYVRGFSIPLLQVVTKMKLKRLLYEVHEHSRRNHRDPDRRASPKILRQGYLPTMIEDSGSIKKKREECQRFSYQEFRNPAGRRCKVRPFAIRGLLTVRNYA</sequence>
<dbReference type="Proteomes" id="UP000596661">
    <property type="component" value="Chromosome 6"/>
</dbReference>
<evidence type="ECO:0000313" key="2">
    <source>
        <dbReference type="Proteomes" id="UP000596661"/>
    </source>
</evidence>
<dbReference type="EnsemblPlants" id="evm.model.06.394">
    <property type="protein sequence ID" value="cds.evm.model.06.394"/>
    <property type="gene ID" value="evm.TU.06.394"/>
</dbReference>